<evidence type="ECO:0000313" key="3">
    <source>
        <dbReference type="EMBL" id="PUE60310.1"/>
    </source>
</evidence>
<feature type="transmembrane region" description="Helical" evidence="1">
    <location>
        <begin position="6"/>
        <end position="27"/>
    </location>
</feature>
<evidence type="ECO:0000256" key="1">
    <source>
        <dbReference type="SAM" id="Phobius"/>
    </source>
</evidence>
<organism evidence="3 4">
    <name type="scientific">Limnohabitans curvus</name>
    <dbReference type="NCBI Taxonomy" id="323423"/>
    <lineage>
        <taxon>Bacteria</taxon>
        <taxon>Pseudomonadati</taxon>
        <taxon>Pseudomonadota</taxon>
        <taxon>Betaproteobacteria</taxon>
        <taxon>Burkholderiales</taxon>
        <taxon>Comamonadaceae</taxon>
        <taxon>Limnohabitans</taxon>
    </lineage>
</organism>
<dbReference type="Proteomes" id="UP000251341">
    <property type="component" value="Unassembled WGS sequence"/>
</dbReference>
<reference evidence="3 4" key="1">
    <citation type="submission" date="2017-04" db="EMBL/GenBank/DDBJ databases">
        <title>Unexpected and diverse lifestyles within the genus Limnohabitans.</title>
        <authorList>
            <person name="Kasalicky V."/>
            <person name="Mehrshad M."/>
            <person name="Andrei S.-A."/>
            <person name="Salcher M."/>
            <person name="Kratochvilova H."/>
            <person name="Simek K."/>
            <person name="Ghai R."/>
        </authorList>
    </citation>
    <scope>NUCLEOTIDE SEQUENCE [LARGE SCALE GENOMIC DNA]</scope>
    <source>
        <strain evidence="3 4">MWH-C5</strain>
    </source>
</reference>
<dbReference type="AlphaFoldDB" id="A0A315EQZ1"/>
<comment type="caution">
    <text evidence="3">The sequence shown here is derived from an EMBL/GenBank/DDBJ whole genome shotgun (WGS) entry which is preliminary data.</text>
</comment>
<keyword evidence="4" id="KW-1185">Reference proteome</keyword>
<evidence type="ECO:0000313" key="4">
    <source>
        <dbReference type="Proteomes" id="UP000251341"/>
    </source>
</evidence>
<protein>
    <recommendedName>
        <fullName evidence="2">NfeD-like C-terminal domain-containing protein</fullName>
    </recommendedName>
</protein>
<dbReference type="InterPro" id="IPR002810">
    <property type="entry name" value="NfeD-like_C"/>
</dbReference>
<keyword evidence="1" id="KW-0472">Membrane</keyword>
<dbReference type="EMBL" id="NESP01000001">
    <property type="protein sequence ID" value="PUE60310.1"/>
    <property type="molecule type" value="Genomic_DNA"/>
</dbReference>
<accession>A0A315EQZ1</accession>
<feature type="transmembrane region" description="Helical" evidence="1">
    <location>
        <begin position="39"/>
        <end position="64"/>
    </location>
</feature>
<keyword evidence="1" id="KW-0812">Transmembrane</keyword>
<dbReference type="RefSeq" id="WP_108358939.1">
    <property type="nucleotide sequence ID" value="NZ_NESP01000001.1"/>
</dbReference>
<keyword evidence="1" id="KW-1133">Transmembrane helix</keyword>
<proteinExistence type="predicted"/>
<feature type="domain" description="NfeD-like C-terminal" evidence="2">
    <location>
        <begin position="81"/>
        <end position="136"/>
    </location>
</feature>
<gene>
    <name evidence="3" type="ORF">B9Z44_12450</name>
</gene>
<name>A0A315EQZ1_9BURK</name>
<evidence type="ECO:0000259" key="2">
    <source>
        <dbReference type="Pfam" id="PF01957"/>
    </source>
</evidence>
<sequence length="137" mass="14561">MDNPTLWWLVSGGLVVAELLTGTFYLLMLSLGATAAALAAYAGGSLTVQIVTAAAVGGAAVVLWNVKQTPRNDAQDSNIHLDIGETVTVEAWDTQGQAQVKHRGTQWAAVCAQNITPEPGLHRIIEMQGNRLVLEKI</sequence>
<dbReference type="Pfam" id="PF01957">
    <property type="entry name" value="NfeD"/>
    <property type="match status" value="1"/>
</dbReference>